<organism evidence="1 2">
    <name type="scientific">Mucilaginibacter lappiensis</name>
    <dbReference type="NCBI Taxonomy" id="354630"/>
    <lineage>
        <taxon>Bacteria</taxon>
        <taxon>Pseudomonadati</taxon>
        <taxon>Bacteroidota</taxon>
        <taxon>Sphingobacteriia</taxon>
        <taxon>Sphingobacteriales</taxon>
        <taxon>Sphingobacteriaceae</taxon>
        <taxon>Mucilaginibacter</taxon>
    </lineage>
</organism>
<evidence type="ECO:0000313" key="2">
    <source>
        <dbReference type="Proteomes" id="UP000548326"/>
    </source>
</evidence>
<name>A0A841JEY5_9SPHI</name>
<comment type="caution">
    <text evidence="1">The sequence shown here is derived from an EMBL/GenBank/DDBJ whole genome shotgun (WGS) entry which is preliminary data.</text>
</comment>
<dbReference type="EMBL" id="JACHCA010000002">
    <property type="protein sequence ID" value="MBB6126641.1"/>
    <property type="molecule type" value="Genomic_DNA"/>
</dbReference>
<dbReference type="InterPro" id="IPR024213">
    <property type="entry name" value="DUF3822"/>
</dbReference>
<dbReference type="Gene3D" id="3.30.420.260">
    <property type="match status" value="1"/>
</dbReference>
<dbReference type="Gene3D" id="3.30.420.250">
    <property type="match status" value="1"/>
</dbReference>
<dbReference type="AlphaFoldDB" id="A0A841JEY5"/>
<dbReference type="Proteomes" id="UP000548326">
    <property type="component" value="Unassembled WGS sequence"/>
</dbReference>
<evidence type="ECO:0000313" key="1">
    <source>
        <dbReference type="EMBL" id="MBB6126641.1"/>
    </source>
</evidence>
<dbReference type="CDD" id="cd24013">
    <property type="entry name" value="ASKHA_ATPase_BT3980-like"/>
    <property type="match status" value="1"/>
</dbReference>
<protein>
    <recommendedName>
        <fullName evidence="3">DUF3822 domain-containing protein</fullName>
    </recommendedName>
</protein>
<dbReference type="RefSeq" id="WP_183585746.1">
    <property type="nucleotide sequence ID" value="NZ_JACHCA010000002.1"/>
</dbReference>
<reference evidence="1 2" key="1">
    <citation type="submission" date="2020-08" db="EMBL/GenBank/DDBJ databases">
        <title>Genomic Encyclopedia of Type Strains, Phase IV (KMG-V): Genome sequencing to study the core and pangenomes of soil and plant-associated prokaryotes.</title>
        <authorList>
            <person name="Whitman W."/>
        </authorList>
    </citation>
    <scope>NUCLEOTIDE SEQUENCE [LARGE SCALE GENOMIC DNA]</scope>
    <source>
        <strain evidence="1 2">MP601</strain>
    </source>
</reference>
<sequence>MSEYNYNYHDDNFSLDEAERYNLLIQIDKATFSYAITDQDKLLACADMHPLDELTNPQELLDLLSAKYKHVVVGLPANGFTLVPQSLFNQDHITDFARFLDVKPGEKVSAQPLDNHNTIIYKTDNAIINAAEEFGLRNTVFSSKGWITAIAKNTPADHNLYLNLNGSQVEIVAFKDIQLRFYNRFEFQNNDELAYFIALTANELGLQPTDVHVYLNGDIDTGDKSISHLADFFGQVQLNQLQVVQVPAEISAHQILSLAALSLCASSEAV</sequence>
<evidence type="ECO:0008006" key="3">
    <source>
        <dbReference type="Google" id="ProtNLM"/>
    </source>
</evidence>
<accession>A0A841JEY5</accession>
<dbReference type="Pfam" id="PF12864">
    <property type="entry name" value="DUF3822"/>
    <property type="match status" value="1"/>
</dbReference>
<proteinExistence type="predicted"/>
<gene>
    <name evidence="1" type="ORF">HDF22_000746</name>
</gene>